<feature type="region of interest" description="Disordered" evidence="1">
    <location>
        <begin position="75"/>
        <end position="101"/>
    </location>
</feature>
<gene>
    <name evidence="3" type="primary">RAMP2</name>
</gene>
<accession>A0ABM4FSN3</accession>
<dbReference type="RefSeq" id="XP_067167961.1">
    <property type="nucleotide sequence ID" value="XM_067311860.1"/>
</dbReference>
<protein>
    <submittedName>
        <fullName evidence="3">Receptor activity-modifying protein 2 isoform X2</fullName>
    </submittedName>
</protein>
<dbReference type="Gene3D" id="1.10.150.510">
    <property type="entry name" value="Receptor activity modifying family"/>
    <property type="match status" value="1"/>
</dbReference>
<proteinExistence type="predicted"/>
<evidence type="ECO:0000256" key="1">
    <source>
        <dbReference type="SAM" id="MobiDB-lite"/>
    </source>
</evidence>
<reference evidence="3" key="1">
    <citation type="submission" date="2025-08" db="UniProtKB">
        <authorList>
            <consortium name="RefSeq"/>
        </authorList>
    </citation>
    <scope>IDENTIFICATION</scope>
    <source>
        <tissue evidence="3">Blood</tissue>
    </source>
</reference>
<evidence type="ECO:0000313" key="3">
    <source>
        <dbReference type="RefSeq" id="XP_067167961.1"/>
    </source>
</evidence>
<name>A0ABM4FSN3_9AVES</name>
<feature type="region of interest" description="Disordered" evidence="1">
    <location>
        <begin position="1"/>
        <end position="24"/>
    </location>
</feature>
<dbReference type="Proteomes" id="UP001652627">
    <property type="component" value="Chromosome 28"/>
</dbReference>
<evidence type="ECO:0000313" key="2">
    <source>
        <dbReference type="Proteomes" id="UP001652627"/>
    </source>
</evidence>
<sequence length="292" mass="30000">MDISQGAAAAPTQPAAVPVAGGCSSGHGRSSSAASCSLCSGGVRPAVPPGAAAGPGAVRGRGSAGLCTLELPRPHSPPLCPAQPGRGASRGAIAPRHHPGRHPRASWAPGLCPLCSLCAPCLLAAGRGDPAHGDLADGGHYLYLDEDGPLEVLAGPARCQDTYRDWISLYCWAPFHAAVTATPEGSRCRWDHIGSIYSELSNCTEVLAEMRPRCGERSGRVLEQAAVAQPGAAWPALLGRLPGAQGAAMQSPRSREVPPHRDSLRCRLRSVSPTGGLLKGKLCALHAAPGWK</sequence>
<dbReference type="InterPro" id="IPR038126">
    <property type="entry name" value="RAMP_sf"/>
</dbReference>
<keyword evidence="3" id="KW-0675">Receptor</keyword>
<keyword evidence="2" id="KW-1185">Reference proteome</keyword>
<organism evidence="2 3">
    <name type="scientific">Apteryx mantelli</name>
    <name type="common">North Island brown kiwi</name>
    <dbReference type="NCBI Taxonomy" id="2696672"/>
    <lineage>
        <taxon>Eukaryota</taxon>
        <taxon>Metazoa</taxon>
        <taxon>Chordata</taxon>
        <taxon>Craniata</taxon>
        <taxon>Vertebrata</taxon>
        <taxon>Euteleostomi</taxon>
        <taxon>Archelosauria</taxon>
        <taxon>Archosauria</taxon>
        <taxon>Dinosauria</taxon>
        <taxon>Saurischia</taxon>
        <taxon>Theropoda</taxon>
        <taxon>Coelurosauria</taxon>
        <taxon>Aves</taxon>
        <taxon>Palaeognathae</taxon>
        <taxon>Apterygiformes</taxon>
        <taxon>Apterygidae</taxon>
        <taxon>Apteryx</taxon>
    </lineage>
</organism>
<dbReference type="GeneID" id="106491773"/>